<keyword evidence="1" id="KW-0175">Coiled coil</keyword>
<feature type="coiled-coil region" evidence="1">
    <location>
        <begin position="184"/>
        <end position="239"/>
    </location>
</feature>
<organism evidence="3 4">
    <name type="scientific">Parvularcula maris</name>
    <dbReference type="NCBI Taxonomy" id="2965077"/>
    <lineage>
        <taxon>Bacteria</taxon>
        <taxon>Pseudomonadati</taxon>
        <taxon>Pseudomonadota</taxon>
        <taxon>Alphaproteobacteria</taxon>
        <taxon>Parvularculales</taxon>
        <taxon>Parvularculaceae</taxon>
        <taxon>Parvularcula</taxon>
    </lineage>
</organism>
<sequence>MGGLSNINAQSALKQLVGAQNNKKNQFEGFSLGASGSGLRGSASQAIFSVSGVLRSDRAILSGLASSLSGARGAVAAARSGSEQITDTLARAADIITAVEKGAPGSAFKGALSGLQAEANKAVQQAGFSGTNLLVEGETLNITFGVQERGNYDFRQVGIEAVGLSPTEEARKVSYTTQSVTETVEVEVTRQDRIEQRIEKLQERQERLSTRETRIQERLERLAAREELLEARADRLASRAETIEQGIVDAGGRPTDSKDQRELDRAKKTKAQGETKIDAGNLTAGEKALERAEKTADKAGLTISLDELERQENRLAKTNDRLSRTEQRIERVQERQVRLTERLEKITERQETIGDRVITLQERIETLSEEQLNKVVGTRTETVTRDVTVEVENPASGSFSDILGVIAQKLSEGDTEGARAVLGEAQARVERVGRQLDQIENTIGGRKTFFGAVEERLTDTIKDRVEENLDEDSAARRAALALAKLEKIGRLFEGEAKPGILELFTSKAAEEQKTETSIRPSTEEEPEKEDA</sequence>
<feature type="compositionally biased region" description="Basic and acidic residues" evidence="2">
    <location>
        <begin position="255"/>
        <end position="274"/>
    </location>
</feature>
<reference evidence="3" key="1">
    <citation type="submission" date="2022-07" db="EMBL/GenBank/DDBJ databases">
        <title>Parvularcula maris sp. nov., an algicidal bacterium isolated from seawater.</title>
        <authorList>
            <person name="Li F."/>
        </authorList>
    </citation>
    <scope>NUCLEOTIDE SEQUENCE</scope>
    <source>
        <strain evidence="3">BGMRC 0090</strain>
    </source>
</reference>
<proteinExistence type="predicted"/>
<evidence type="ECO:0000256" key="1">
    <source>
        <dbReference type="SAM" id="Coils"/>
    </source>
</evidence>
<name>A0A9X2LA76_9PROT</name>
<evidence type="ECO:0000313" key="4">
    <source>
        <dbReference type="Proteomes" id="UP001142610"/>
    </source>
</evidence>
<dbReference type="EMBL" id="JANIBC010000010">
    <property type="protein sequence ID" value="MCQ8185961.1"/>
    <property type="molecule type" value="Genomic_DNA"/>
</dbReference>
<accession>A0A9X2LA76</accession>
<dbReference type="AlphaFoldDB" id="A0A9X2LA76"/>
<evidence type="ECO:0008006" key="5">
    <source>
        <dbReference type="Google" id="ProtNLM"/>
    </source>
</evidence>
<feature type="coiled-coil region" evidence="1">
    <location>
        <begin position="291"/>
        <end position="349"/>
    </location>
</feature>
<dbReference type="Proteomes" id="UP001142610">
    <property type="component" value="Unassembled WGS sequence"/>
</dbReference>
<evidence type="ECO:0000313" key="3">
    <source>
        <dbReference type="EMBL" id="MCQ8185961.1"/>
    </source>
</evidence>
<protein>
    <recommendedName>
        <fullName evidence="5">Flagellin N-terminal domain-containing protein</fullName>
    </recommendedName>
</protein>
<feature type="region of interest" description="Disordered" evidence="2">
    <location>
        <begin position="504"/>
        <end position="531"/>
    </location>
</feature>
<dbReference type="RefSeq" id="WP_256619858.1">
    <property type="nucleotide sequence ID" value="NZ_JANIBC010000010.1"/>
</dbReference>
<feature type="region of interest" description="Disordered" evidence="2">
    <location>
        <begin position="249"/>
        <end position="274"/>
    </location>
</feature>
<comment type="caution">
    <text evidence="3">The sequence shown here is derived from an EMBL/GenBank/DDBJ whole genome shotgun (WGS) entry which is preliminary data.</text>
</comment>
<keyword evidence="4" id="KW-1185">Reference proteome</keyword>
<evidence type="ECO:0000256" key="2">
    <source>
        <dbReference type="SAM" id="MobiDB-lite"/>
    </source>
</evidence>
<gene>
    <name evidence="3" type="ORF">NOG11_11230</name>
</gene>